<feature type="domain" description="RES" evidence="1">
    <location>
        <begin position="171"/>
        <end position="327"/>
    </location>
</feature>
<dbReference type="EMBL" id="AGUF01000052">
    <property type="protein sequence ID" value="EHK65519.1"/>
    <property type="molecule type" value="Genomic_DNA"/>
</dbReference>
<comment type="caution">
    <text evidence="2">The sequence shown here is derived from an EMBL/GenBank/DDBJ whole genome shotgun (WGS) entry which is preliminary data.</text>
</comment>
<name>H0F886_9BURK</name>
<dbReference type="RefSeq" id="WP_008163599.1">
    <property type="nucleotide sequence ID" value="NZ_AGUF01000052.1"/>
</dbReference>
<dbReference type="STRING" id="477184.KYC_14922"/>
<organism evidence="2 3">
    <name type="scientific">Achromobacter arsenitoxydans SY8</name>
    <dbReference type="NCBI Taxonomy" id="477184"/>
    <lineage>
        <taxon>Bacteria</taxon>
        <taxon>Pseudomonadati</taxon>
        <taxon>Pseudomonadota</taxon>
        <taxon>Betaproteobacteria</taxon>
        <taxon>Burkholderiales</taxon>
        <taxon>Alcaligenaceae</taxon>
        <taxon>Achromobacter</taxon>
    </lineage>
</organism>
<proteinExistence type="predicted"/>
<dbReference type="InterPro" id="IPR014914">
    <property type="entry name" value="RES_dom"/>
</dbReference>
<accession>H0F886</accession>
<evidence type="ECO:0000313" key="3">
    <source>
        <dbReference type="Proteomes" id="UP000003113"/>
    </source>
</evidence>
<dbReference type="OrthoDB" id="648213at2"/>
<gene>
    <name evidence="2" type="ORF">KYC_14922</name>
</gene>
<dbReference type="Proteomes" id="UP000003113">
    <property type="component" value="Unassembled WGS sequence"/>
</dbReference>
<evidence type="ECO:0000259" key="1">
    <source>
        <dbReference type="SMART" id="SM00953"/>
    </source>
</evidence>
<dbReference type="AlphaFoldDB" id="H0F886"/>
<dbReference type="Pfam" id="PF08808">
    <property type="entry name" value="RES"/>
    <property type="match status" value="1"/>
</dbReference>
<protein>
    <submittedName>
        <fullName evidence="2">RES domain-containing protein</fullName>
    </submittedName>
</protein>
<keyword evidence="3" id="KW-1185">Reference proteome</keyword>
<reference evidence="2 3" key="1">
    <citation type="journal article" date="2012" name="J. Bacteriol.">
        <title>Genome sequence of the highly efficient arsenite-oxidizing bacterium Achromobacter arsenitoxydans SY8.</title>
        <authorList>
            <person name="Li X."/>
            <person name="Hu Y."/>
            <person name="Gong J."/>
            <person name="Lin Y."/>
            <person name="Johnstone L."/>
            <person name="Rensing C."/>
            <person name="Wang G."/>
        </authorList>
    </citation>
    <scope>NUCLEOTIDE SEQUENCE [LARGE SCALE GENOMIC DNA]</scope>
    <source>
        <strain evidence="2 3">SY8</strain>
    </source>
</reference>
<sequence length="337" mass="37786">MKCCANCFTDPHLSAEWANLAEIEGEDCDYCGAVRVHVIDPRKLKDRFAPVAAIYAPDENGRPLIDCVQEDWRIFNVARLGQQGPRSLFGDILDDAELVRRPFAVSCRFERPGMHMLWESLRDELIARNRYFPETALDEVRFGALLGFLKGRQIPTKWYRARIQQADEPYSLDAMGPPPKEITSVGRANPAGIPYLYLAENQNTAAAEIRPHTGDRVCVAEFDIPDGLKLVDLRAPRTMISPLDLGDEDRIASLKNDLPFLERLGEELTRPVIPTRVAIDYVPSQYLCELIKKLGWDGVVYRSSVGTGMNMALFNPSHAAGRGVEQMRVSRVSVEVG</sequence>
<dbReference type="eggNOG" id="ENOG502Z9NV">
    <property type="taxonomic scope" value="Bacteria"/>
</dbReference>
<dbReference type="SMART" id="SM00953">
    <property type="entry name" value="RES"/>
    <property type="match status" value="1"/>
</dbReference>
<evidence type="ECO:0000313" key="2">
    <source>
        <dbReference type="EMBL" id="EHK65519.1"/>
    </source>
</evidence>